<keyword evidence="1" id="KW-0812">Transmembrane</keyword>
<evidence type="ECO:0000313" key="3">
    <source>
        <dbReference type="Proteomes" id="UP000807115"/>
    </source>
</evidence>
<organism evidence="2 3">
    <name type="scientific">Sorghum bicolor</name>
    <name type="common">Sorghum</name>
    <name type="synonym">Sorghum vulgare</name>
    <dbReference type="NCBI Taxonomy" id="4558"/>
    <lineage>
        <taxon>Eukaryota</taxon>
        <taxon>Viridiplantae</taxon>
        <taxon>Streptophyta</taxon>
        <taxon>Embryophyta</taxon>
        <taxon>Tracheophyta</taxon>
        <taxon>Spermatophyta</taxon>
        <taxon>Magnoliopsida</taxon>
        <taxon>Liliopsida</taxon>
        <taxon>Poales</taxon>
        <taxon>Poaceae</taxon>
        <taxon>PACMAD clade</taxon>
        <taxon>Panicoideae</taxon>
        <taxon>Andropogonodae</taxon>
        <taxon>Andropogoneae</taxon>
        <taxon>Sorghinae</taxon>
        <taxon>Sorghum</taxon>
    </lineage>
</organism>
<reference evidence="2" key="2">
    <citation type="submission" date="2020-10" db="EMBL/GenBank/DDBJ databases">
        <authorList>
            <person name="Cooper E.A."/>
            <person name="Brenton Z.W."/>
            <person name="Flinn B.S."/>
            <person name="Jenkins J."/>
            <person name="Shu S."/>
            <person name="Flowers D."/>
            <person name="Luo F."/>
            <person name="Wang Y."/>
            <person name="Xia P."/>
            <person name="Barry K."/>
            <person name="Daum C."/>
            <person name="Lipzen A."/>
            <person name="Yoshinaga Y."/>
            <person name="Schmutz J."/>
            <person name="Saski C."/>
            <person name="Vermerris W."/>
            <person name="Kresovich S."/>
        </authorList>
    </citation>
    <scope>NUCLEOTIDE SEQUENCE</scope>
</reference>
<sequence>MVAMENVLGMLAVVIFVKVAQWNYESIYHLWDFIILSG</sequence>
<keyword evidence="1" id="KW-1133">Transmembrane helix</keyword>
<evidence type="ECO:0000313" key="2">
    <source>
        <dbReference type="EMBL" id="KAG0540881.1"/>
    </source>
</evidence>
<dbReference type="Proteomes" id="UP000807115">
    <property type="component" value="Chromosome 3"/>
</dbReference>
<dbReference type="AlphaFoldDB" id="A0A921UT81"/>
<feature type="transmembrane region" description="Helical" evidence="1">
    <location>
        <begin position="7"/>
        <end position="24"/>
    </location>
</feature>
<reference evidence="2" key="1">
    <citation type="journal article" date="2019" name="BMC Genomics">
        <title>A new reference genome for Sorghum bicolor reveals high levels of sequence similarity between sweet and grain genotypes: implications for the genetics of sugar metabolism.</title>
        <authorList>
            <person name="Cooper E.A."/>
            <person name="Brenton Z.W."/>
            <person name="Flinn B.S."/>
            <person name="Jenkins J."/>
            <person name="Shu S."/>
            <person name="Flowers D."/>
            <person name="Luo F."/>
            <person name="Wang Y."/>
            <person name="Xia P."/>
            <person name="Barry K."/>
            <person name="Daum C."/>
            <person name="Lipzen A."/>
            <person name="Yoshinaga Y."/>
            <person name="Schmutz J."/>
            <person name="Saski C."/>
            <person name="Vermerris W."/>
            <person name="Kresovich S."/>
        </authorList>
    </citation>
    <scope>NUCLEOTIDE SEQUENCE</scope>
</reference>
<comment type="caution">
    <text evidence="2">The sequence shown here is derived from an EMBL/GenBank/DDBJ whole genome shotgun (WGS) entry which is preliminary data.</text>
</comment>
<keyword evidence="1" id="KW-0472">Membrane</keyword>
<accession>A0A921UT81</accession>
<dbReference type="EMBL" id="CM027682">
    <property type="protein sequence ID" value="KAG0540881.1"/>
    <property type="molecule type" value="Genomic_DNA"/>
</dbReference>
<gene>
    <name evidence="2" type="ORF">BDA96_03G447700</name>
</gene>
<name>A0A921UT81_SORBI</name>
<evidence type="ECO:0000256" key="1">
    <source>
        <dbReference type="SAM" id="Phobius"/>
    </source>
</evidence>
<protein>
    <submittedName>
        <fullName evidence="2">Uncharacterized protein</fullName>
    </submittedName>
</protein>
<proteinExistence type="predicted"/>